<accession>A0A2H1IQU7</accession>
<dbReference type="EMBL" id="FXYY01000006">
    <property type="protein sequence ID" value="SMX77518.1"/>
    <property type="molecule type" value="Genomic_DNA"/>
</dbReference>
<gene>
    <name evidence="1" type="ORF">BLIN9172_01336</name>
</gene>
<reference evidence="1 2" key="1">
    <citation type="submission" date="2017-03" db="EMBL/GenBank/DDBJ databases">
        <authorList>
            <person name="Afonso C.L."/>
            <person name="Miller P.J."/>
            <person name="Scott M.A."/>
            <person name="Spackman E."/>
            <person name="Goraichik I."/>
            <person name="Dimitrov K.M."/>
            <person name="Suarez D.L."/>
            <person name="Swayne D.E."/>
        </authorList>
    </citation>
    <scope>NUCLEOTIDE SEQUENCE [LARGE SCALE GENOMIC DNA]</scope>
    <source>
        <strain evidence="1 2">ATCC 9172</strain>
    </source>
</reference>
<protein>
    <recommendedName>
        <fullName evidence="3">RAP domain-containing protein</fullName>
    </recommendedName>
</protein>
<evidence type="ECO:0000313" key="1">
    <source>
        <dbReference type="EMBL" id="SMX77518.1"/>
    </source>
</evidence>
<dbReference type="Proteomes" id="UP000234641">
    <property type="component" value="Unassembled WGS sequence"/>
</dbReference>
<evidence type="ECO:0008006" key="3">
    <source>
        <dbReference type="Google" id="ProtNLM"/>
    </source>
</evidence>
<proteinExistence type="predicted"/>
<dbReference type="AlphaFoldDB" id="A0A2H1IQU7"/>
<evidence type="ECO:0000313" key="2">
    <source>
        <dbReference type="Proteomes" id="UP000234641"/>
    </source>
</evidence>
<organism evidence="1 2">
    <name type="scientific">Brevibacterium linens ATCC 9172</name>
    <dbReference type="NCBI Taxonomy" id="1255617"/>
    <lineage>
        <taxon>Bacteria</taxon>
        <taxon>Bacillati</taxon>
        <taxon>Actinomycetota</taxon>
        <taxon>Actinomycetes</taxon>
        <taxon>Micrococcales</taxon>
        <taxon>Brevibacteriaceae</taxon>
        <taxon>Brevibacterium</taxon>
    </lineage>
</organism>
<name>A0A2H1IQU7_BRELN</name>
<dbReference type="RefSeq" id="WP_240811997.1">
    <property type="nucleotide sequence ID" value="NZ_FXYY01000006.1"/>
</dbReference>
<sequence>MVTVFSTKRLRSLGFAHKDIVKALQCCLQRVRRGQFVLTWSCDQQAHAVLQDVHSASSTSYPQVFGDIRDASENLKSLIRSYADDRLPDAVFSHVSAALLHGLDPPFPAVDKCEMIRPGTRRSSDTLHIRDRHLPPSDVGSIGGLPVTTLLRTLVDIAREYDPEFSVPLLSDALRRRLVTKAALRTALPPAHRGCRTAALAISLADANHESAAESITAVKFYRFDITGMIPQVETCDAAGNLLGRNDFRHEKYGLIVECHGVGKYFMGRNSPDEASKKNHERHMKLLNAGFRIVNLVWADLFRPHEFIKIKAELDTLAKNELNQHGK</sequence>